<evidence type="ECO:0000313" key="1">
    <source>
        <dbReference type="EMBL" id="TQV78895.1"/>
    </source>
</evidence>
<protein>
    <recommendedName>
        <fullName evidence="3">CdiI immunity protein domain-containing protein</fullName>
    </recommendedName>
</protein>
<accession>A0A545TNU7</accession>
<proteinExistence type="predicted"/>
<dbReference type="EMBL" id="VHSG01000012">
    <property type="protein sequence ID" value="TQV78895.1"/>
    <property type="molecule type" value="Genomic_DNA"/>
</dbReference>
<organism evidence="1 2">
    <name type="scientific">Exilibacterium tricleocarpae</name>
    <dbReference type="NCBI Taxonomy" id="2591008"/>
    <lineage>
        <taxon>Bacteria</taxon>
        <taxon>Pseudomonadati</taxon>
        <taxon>Pseudomonadota</taxon>
        <taxon>Gammaproteobacteria</taxon>
        <taxon>Cellvibrionales</taxon>
        <taxon>Cellvibrionaceae</taxon>
        <taxon>Exilibacterium</taxon>
    </lineage>
</organism>
<dbReference type="RefSeq" id="WP_142904730.1">
    <property type="nucleotide sequence ID" value="NZ_ML660093.1"/>
</dbReference>
<dbReference type="Proteomes" id="UP000319732">
    <property type="component" value="Unassembled WGS sequence"/>
</dbReference>
<keyword evidence="2" id="KW-1185">Reference proteome</keyword>
<name>A0A545TNU7_9GAMM</name>
<gene>
    <name evidence="1" type="ORF">FKG94_12830</name>
</gene>
<sequence length="92" mass="10644">MNIPEVWISFGMFLHQDFISMYPDFFSGVIEFAQGLSPADRYEFKAFISEIVSGDLNKKELYELWEKSGSQLRVDNLPEMFVGIDNALKKIN</sequence>
<evidence type="ECO:0000313" key="2">
    <source>
        <dbReference type="Proteomes" id="UP000319732"/>
    </source>
</evidence>
<reference evidence="1 2" key="1">
    <citation type="submission" date="2019-06" db="EMBL/GenBank/DDBJ databases">
        <title>Whole genome sequence for Cellvibrionaceae sp. R142.</title>
        <authorList>
            <person name="Wang G."/>
        </authorList>
    </citation>
    <scope>NUCLEOTIDE SEQUENCE [LARGE SCALE GENOMIC DNA]</scope>
    <source>
        <strain evidence="1 2">R142</strain>
    </source>
</reference>
<dbReference type="AlphaFoldDB" id="A0A545TNU7"/>
<evidence type="ECO:0008006" key="3">
    <source>
        <dbReference type="Google" id="ProtNLM"/>
    </source>
</evidence>
<comment type="caution">
    <text evidence="1">The sequence shown here is derived from an EMBL/GenBank/DDBJ whole genome shotgun (WGS) entry which is preliminary data.</text>
</comment>